<dbReference type="GO" id="GO:0004846">
    <property type="term" value="F:urate oxidase activity"/>
    <property type="evidence" value="ECO:0007669"/>
    <property type="project" value="UniProtKB-EC"/>
</dbReference>
<evidence type="ECO:0000313" key="12">
    <source>
        <dbReference type="EMBL" id="JAV89075.1"/>
    </source>
</evidence>
<evidence type="ECO:0000256" key="3">
    <source>
        <dbReference type="ARBA" id="ARBA00004831"/>
    </source>
</evidence>
<dbReference type="PANTHER" id="PTHR42874">
    <property type="entry name" value="URICASE"/>
    <property type="match status" value="1"/>
</dbReference>
<comment type="pathway">
    <text evidence="3">Purine metabolism; urate degradation; (S)-allantoin from urate: step 1/3.</text>
</comment>
<dbReference type="GO" id="GO:0006145">
    <property type="term" value="P:purine nucleobase catabolic process"/>
    <property type="evidence" value="ECO:0007669"/>
    <property type="project" value="TreeGrafter"/>
</dbReference>
<evidence type="ECO:0000256" key="11">
    <source>
        <dbReference type="RuleBase" id="RU004455"/>
    </source>
</evidence>
<organism evidence="12">
    <name type="scientific">Photinus pyralis</name>
    <name type="common">Common eastern firefly</name>
    <name type="synonym">Lampyris pyralis</name>
    <dbReference type="NCBI Taxonomy" id="7054"/>
    <lineage>
        <taxon>Eukaryota</taxon>
        <taxon>Metazoa</taxon>
        <taxon>Ecdysozoa</taxon>
        <taxon>Arthropoda</taxon>
        <taxon>Hexapoda</taxon>
        <taxon>Insecta</taxon>
        <taxon>Pterygota</taxon>
        <taxon>Neoptera</taxon>
        <taxon>Endopterygota</taxon>
        <taxon>Coleoptera</taxon>
        <taxon>Polyphaga</taxon>
        <taxon>Elateriformia</taxon>
        <taxon>Elateroidea</taxon>
        <taxon>Lampyridae</taxon>
        <taxon>Lampyrinae</taxon>
        <taxon>Photinus</taxon>
    </lineage>
</organism>
<dbReference type="InterPro" id="IPR019842">
    <property type="entry name" value="Uricase_CS"/>
</dbReference>
<dbReference type="GO" id="GO:0019628">
    <property type="term" value="P:urate catabolic process"/>
    <property type="evidence" value="ECO:0007669"/>
    <property type="project" value="UniProtKB-UniPathway"/>
</dbReference>
<dbReference type="Pfam" id="PF01014">
    <property type="entry name" value="Uricase"/>
    <property type="match status" value="1"/>
</dbReference>
<evidence type="ECO:0000256" key="10">
    <source>
        <dbReference type="ARBA" id="ARBA00048818"/>
    </source>
</evidence>
<dbReference type="InterPro" id="IPR002042">
    <property type="entry name" value="Uricase"/>
</dbReference>
<evidence type="ECO:0000256" key="1">
    <source>
        <dbReference type="ARBA" id="ARBA00003860"/>
    </source>
</evidence>
<dbReference type="AlphaFoldDB" id="A0A1Y1MX98"/>
<evidence type="ECO:0000256" key="8">
    <source>
        <dbReference type="ARBA" id="ARBA00023002"/>
    </source>
</evidence>
<proteinExistence type="inferred from homology"/>
<keyword evidence="7 11" id="KW-0659">Purine metabolism</keyword>
<comment type="catalytic activity">
    <reaction evidence="10 11">
        <text>urate + O2 + H2O = 5-hydroxyisourate + H2O2</text>
        <dbReference type="Rhea" id="RHEA:21368"/>
        <dbReference type="ChEBI" id="CHEBI:15377"/>
        <dbReference type="ChEBI" id="CHEBI:15379"/>
        <dbReference type="ChEBI" id="CHEBI:16240"/>
        <dbReference type="ChEBI" id="CHEBI:17775"/>
        <dbReference type="ChEBI" id="CHEBI:18072"/>
        <dbReference type="EC" id="1.7.3.3"/>
    </reaction>
</comment>
<evidence type="ECO:0000256" key="2">
    <source>
        <dbReference type="ARBA" id="ARBA00004275"/>
    </source>
</evidence>
<keyword evidence="9" id="KW-0576">Peroxisome</keyword>
<comment type="function">
    <text evidence="1 11">Catalyzes the oxidation of uric acid to 5-hydroxyisourate, which is further processed to form (S)-allantoin.</text>
</comment>
<evidence type="ECO:0000256" key="9">
    <source>
        <dbReference type="ARBA" id="ARBA00023140"/>
    </source>
</evidence>
<dbReference type="Gene3D" id="3.10.270.10">
    <property type="entry name" value="Urate Oxidase"/>
    <property type="match status" value="1"/>
</dbReference>
<keyword evidence="8 11" id="KW-0560">Oxidoreductase</keyword>
<dbReference type="PANTHER" id="PTHR42874:SF1">
    <property type="entry name" value="URICASE"/>
    <property type="match status" value="1"/>
</dbReference>
<dbReference type="UniPathway" id="UPA00394">
    <property type="reaction ID" value="UER00650"/>
</dbReference>
<comment type="subcellular location">
    <subcellularLocation>
        <location evidence="2">Peroxisome</location>
    </subcellularLocation>
</comment>
<evidence type="ECO:0000256" key="6">
    <source>
        <dbReference type="ARBA" id="ARBA00017098"/>
    </source>
</evidence>
<sequence>MDKSIITPSFFLPMRSDLQPLVKKRNESPLIIGGLKGLRVLKTTQSAFTDFYQDGYRTLPDDNDRIFSTVVTATWEFSTANGVDFDDVWITIKNCIFDKFAGPPDKGIFSPSVQNTLYLAEKMALDKIPQISRIQMQMPNKHYLNVDMSKFPPSILENNENKEVYHPIDKPSGIIYAELLRKNLMSKL</sequence>
<evidence type="ECO:0000256" key="5">
    <source>
        <dbReference type="ARBA" id="ARBA00012598"/>
    </source>
</evidence>
<evidence type="ECO:0000256" key="4">
    <source>
        <dbReference type="ARBA" id="ARBA00009760"/>
    </source>
</evidence>
<name>A0A1Y1MX98_PHOPY</name>
<accession>A0A1Y1MX98</accession>
<dbReference type="EC" id="1.7.3.3" evidence="5 11"/>
<protein>
    <recommendedName>
        <fullName evidence="6 11">Uricase</fullName>
        <ecNumber evidence="5 11">1.7.3.3</ecNumber>
    </recommendedName>
</protein>
<dbReference type="GO" id="GO:0005777">
    <property type="term" value="C:peroxisome"/>
    <property type="evidence" value="ECO:0007669"/>
    <property type="project" value="UniProtKB-SubCell"/>
</dbReference>
<dbReference type="PROSITE" id="PS00366">
    <property type="entry name" value="URICASE"/>
    <property type="match status" value="1"/>
</dbReference>
<reference evidence="12" key="1">
    <citation type="journal article" date="2016" name="Sci. Rep.">
        <title>Molecular characterization of firefly nuptial gifts: a multi-omics approach sheds light on postcopulatory sexual selection.</title>
        <authorList>
            <person name="Al-Wathiqui N."/>
            <person name="Fallon T.R."/>
            <person name="South A."/>
            <person name="Weng J.K."/>
            <person name="Lewis S.M."/>
        </authorList>
    </citation>
    <scope>NUCLEOTIDE SEQUENCE</scope>
</reference>
<dbReference type="EMBL" id="GEZM01021230">
    <property type="protein sequence ID" value="JAV89075.1"/>
    <property type="molecule type" value="Transcribed_RNA"/>
</dbReference>
<dbReference type="PRINTS" id="PR00093">
    <property type="entry name" value="URICASE"/>
</dbReference>
<comment type="similarity">
    <text evidence="4 11">Belongs to the uricase family.</text>
</comment>
<dbReference type="SUPFAM" id="SSF55620">
    <property type="entry name" value="Tetrahydrobiopterin biosynthesis enzymes-like"/>
    <property type="match status" value="1"/>
</dbReference>
<evidence type="ECO:0000256" key="7">
    <source>
        <dbReference type="ARBA" id="ARBA00022631"/>
    </source>
</evidence>